<feature type="region of interest" description="Disordered" evidence="1">
    <location>
        <begin position="189"/>
        <end position="255"/>
    </location>
</feature>
<dbReference type="AlphaFoldDB" id="A0A7R9HZV2"/>
<reference evidence="2" key="1">
    <citation type="submission" date="2020-11" db="EMBL/GenBank/DDBJ databases">
        <authorList>
            <person name="Tran Van P."/>
        </authorList>
    </citation>
    <scope>NUCLEOTIDE SEQUENCE</scope>
</reference>
<feature type="compositionally biased region" description="Basic and acidic residues" evidence="1">
    <location>
        <begin position="312"/>
        <end position="324"/>
    </location>
</feature>
<accession>A0A7R9HZV2</accession>
<feature type="compositionally biased region" description="Polar residues" evidence="1">
    <location>
        <begin position="234"/>
        <end position="250"/>
    </location>
</feature>
<sequence length="452" mass="51072">MEITRWHGIPKSTLFTILKMREEIVNVVQKEGHDPQTGASYESSVLRQSDDVIGKTHCHIEGVRGNSFQGQRPHVLAHCFKVTIYSCLYLSCRATKLAPVKEIAGSLLKHIVANETMLEPALNSHQAWATPHSKGWGTFQRAECRAKPDRCDKRNSQAMGLRVSTLECVFSQCNGRTKTGVRRRQTDITPTVSTTPPINKTPFVDNRQPTVYRPTGGSKRPSQENERHPVFTRRPTNNNYNEPQITSTRSRPQEEFEWITEQPLSIQRYSDATLDPLPSINTPSPPLKEYRPREPMPNDSWKTTPRSPSTRRPQDTRPETDLRPTDVTFNNSMASVTLPATSHEMSALLVSAGGCRTNLFQWSFSVECEQLSMARCHKTPFTLPLTPPPLLVCQISRDQYGLDDGLKVDPESISLKLSAVYPQLQTPSHRSLTHAMERLSAGCLMFRVNWTR</sequence>
<evidence type="ECO:0000256" key="1">
    <source>
        <dbReference type="SAM" id="MobiDB-lite"/>
    </source>
</evidence>
<feature type="region of interest" description="Disordered" evidence="1">
    <location>
        <begin position="273"/>
        <end position="328"/>
    </location>
</feature>
<feature type="compositionally biased region" description="Polar residues" evidence="1">
    <location>
        <begin position="300"/>
        <end position="311"/>
    </location>
</feature>
<name>A0A7R9HZV2_9NEOP</name>
<proteinExistence type="predicted"/>
<dbReference type="EMBL" id="OD565375">
    <property type="protein sequence ID" value="CAD7441621.1"/>
    <property type="molecule type" value="Genomic_DNA"/>
</dbReference>
<evidence type="ECO:0000313" key="2">
    <source>
        <dbReference type="EMBL" id="CAD7441621.1"/>
    </source>
</evidence>
<gene>
    <name evidence="2" type="ORF">TBIB3V08_LOCUS4080</name>
</gene>
<protein>
    <submittedName>
        <fullName evidence="2">Uncharacterized protein</fullName>
    </submittedName>
</protein>
<feature type="compositionally biased region" description="Polar residues" evidence="1">
    <location>
        <begin position="189"/>
        <end position="198"/>
    </location>
</feature>
<organism evidence="2">
    <name type="scientific">Timema bartmani</name>
    <dbReference type="NCBI Taxonomy" id="61472"/>
    <lineage>
        <taxon>Eukaryota</taxon>
        <taxon>Metazoa</taxon>
        <taxon>Ecdysozoa</taxon>
        <taxon>Arthropoda</taxon>
        <taxon>Hexapoda</taxon>
        <taxon>Insecta</taxon>
        <taxon>Pterygota</taxon>
        <taxon>Neoptera</taxon>
        <taxon>Polyneoptera</taxon>
        <taxon>Phasmatodea</taxon>
        <taxon>Timematodea</taxon>
        <taxon>Timematoidea</taxon>
        <taxon>Timematidae</taxon>
        <taxon>Timema</taxon>
    </lineage>
</organism>